<dbReference type="AlphaFoldDB" id="I3IPH4"/>
<accession>I3IPH4</accession>
<name>I3IPH4_9BACT</name>
<dbReference type="STRING" id="247490.KSU1_D0310"/>
<reference evidence="1 2" key="1">
    <citation type="journal article" date="2012" name="FEBS Lett.">
        <title>Anammox organism KSU-1 expresses a NirK-type copper-containing nitrite reductase instead of a NirS-type with cytochrome cd1.</title>
        <authorList>
            <person name="Hira D."/>
            <person name="Toh H."/>
            <person name="Migita C.T."/>
            <person name="Okubo H."/>
            <person name="Nishiyama T."/>
            <person name="Hattori M."/>
            <person name="Furukawa K."/>
            <person name="Fujii T."/>
        </authorList>
    </citation>
    <scope>NUCLEOTIDE SEQUENCE [LARGE SCALE GENOMIC DNA]</scope>
</reference>
<evidence type="ECO:0000313" key="2">
    <source>
        <dbReference type="Proteomes" id="UP000002985"/>
    </source>
</evidence>
<keyword evidence="2" id="KW-1185">Reference proteome</keyword>
<protein>
    <submittedName>
        <fullName evidence="1">Uncharacterized protein</fullName>
    </submittedName>
</protein>
<dbReference type="Proteomes" id="UP000002985">
    <property type="component" value="Unassembled WGS sequence"/>
</dbReference>
<gene>
    <name evidence="1" type="ORF">KSU1_D0310</name>
</gene>
<dbReference type="EMBL" id="BAFH01000004">
    <property type="protein sequence ID" value="GAB63619.1"/>
    <property type="molecule type" value="Genomic_DNA"/>
</dbReference>
<comment type="caution">
    <text evidence="1">The sequence shown here is derived from an EMBL/GenBank/DDBJ whole genome shotgun (WGS) entry which is preliminary data.</text>
</comment>
<sequence length="54" mass="6166">MLIIAAFSGYKGAFSGKYPRMLRTFMGFFNTSNSPIFAKIYYVKLINLHKANII</sequence>
<proteinExistence type="predicted"/>
<evidence type="ECO:0000313" key="1">
    <source>
        <dbReference type="EMBL" id="GAB63619.1"/>
    </source>
</evidence>
<organism evidence="1 2">
    <name type="scientific">Candidatus Jettenia caeni</name>
    <dbReference type="NCBI Taxonomy" id="247490"/>
    <lineage>
        <taxon>Bacteria</taxon>
        <taxon>Pseudomonadati</taxon>
        <taxon>Planctomycetota</taxon>
        <taxon>Candidatus Brocadiia</taxon>
        <taxon>Candidatus Brocadiales</taxon>
        <taxon>Candidatus Brocadiaceae</taxon>
        <taxon>Candidatus Jettenia</taxon>
    </lineage>
</organism>